<dbReference type="InterPro" id="IPR001647">
    <property type="entry name" value="HTH_TetR"/>
</dbReference>
<dbReference type="PRINTS" id="PR00455">
    <property type="entry name" value="HTHTETR"/>
</dbReference>
<proteinExistence type="predicted"/>
<evidence type="ECO:0000256" key="1">
    <source>
        <dbReference type="ARBA" id="ARBA00023015"/>
    </source>
</evidence>
<evidence type="ECO:0000313" key="6">
    <source>
        <dbReference type="EMBL" id="MFC0547701.1"/>
    </source>
</evidence>
<keyword evidence="7" id="KW-1185">Reference proteome</keyword>
<dbReference type="Pfam" id="PF21597">
    <property type="entry name" value="TetR_C_43"/>
    <property type="match status" value="1"/>
</dbReference>
<dbReference type="Gene3D" id="1.10.357.10">
    <property type="entry name" value="Tetracycline Repressor, domain 2"/>
    <property type="match status" value="1"/>
</dbReference>
<keyword evidence="2 4" id="KW-0238">DNA-binding</keyword>
<evidence type="ECO:0000313" key="7">
    <source>
        <dbReference type="Proteomes" id="UP001589810"/>
    </source>
</evidence>
<dbReference type="InterPro" id="IPR050109">
    <property type="entry name" value="HTH-type_TetR-like_transc_reg"/>
</dbReference>
<keyword evidence="3" id="KW-0804">Transcription</keyword>
<evidence type="ECO:0000259" key="5">
    <source>
        <dbReference type="PROSITE" id="PS50977"/>
    </source>
</evidence>
<dbReference type="InterPro" id="IPR036271">
    <property type="entry name" value="Tet_transcr_reg_TetR-rel_C_sf"/>
</dbReference>
<dbReference type="PROSITE" id="PS50977">
    <property type="entry name" value="HTH_TETR_2"/>
    <property type="match status" value="1"/>
</dbReference>
<dbReference type="SUPFAM" id="SSF46689">
    <property type="entry name" value="Homeodomain-like"/>
    <property type="match status" value="1"/>
</dbReference>
<organism evidence="6 7">
    <name type="scientific">Kutzneria chonburiensis</name>
    <dbReference type="NCBI Taxonomy" id="1483604"/>
    <lineage>
        <taxon>Bacteria</taxon>
        <taxon>Bacillati</taxon>
        <taxon>Actinomycetota</taxon>
        <taxon>Actinomycetes</taxon>
        <taxon>Pseudonocardiales</taxon>
        <taxon>Pseudonocardiaceae</taxon>
        <taxon>Kutzneria</taxon>
    </lineage>
</organism>
<sequence length="217" mass="23866">MEGVRAMTGQLRADAKRNRDQILAAARELLVNQGVGVPMEEIARHAGVGVGTLYRRFPDRVALLRALSVHTVEHMTELARSALRTEPDAWSALSHFVRECVALRLGALRSIVDPQLHTALHQSDEVRSARKELLRIVEQMIITAQADGSMRTDVGVVDVAMLVSLHLKRPFDVPGTMPEELDARLTQLMLDGLRPASASPLPGKPIALADVDWHGDR</sequence>
<dbReference type="EMBL" id="JBHLUD010000014">
    <property type="protein sequence ID" value="MFC0547701.1"/>
    <property type="molecule type" value="Genomic_DNA"/>
</dbReference>
<dbReference type="InterPro" id="IPR049445">
    <property type="entry name" value="TetR_SbtR-like_C"/>
</dbReference>
<protein>
    <submittedName>
        <fullName evidence="6">TetR/AcrR family transcriptional regulator</fullName>
    </submittedName>
</protein>
<accession>A0ABV6N536</accession>
<dbReference type="PANTHER" id="PTHR30055">
    <property type="entry name" value="HTH-TYPE TRANSCRIPTIONAL REGULATOR RUTR"/>
    <property type="match status" value="1"/>
</dbReference>
<dbReference type="Proteomes" id="UP001589810">
    <property type="component" value="Unassembled WGS sequence"/>
</dbReference>
<comment type="caution">
    <text evidence="6">The sequence shown here is derived from an EMBL/GenBank/DDBJ whole genome shotgun (WGS) entry which is preliminary data.</text>
</comment>
<feature type="domain" description="HTH tetR-type" evidence="5">
    <location>
        <begin position="16"/>
        <end position="75"/>
    </location>
</feature>
<dbReference type="InterPro" id="IPR009057">
    <property type="entry name" value="Homeodomain-like_sf"/>
</dbReference>
<gene>
    <name evidence="6" type="ORF">ACFFH7_39760</name>
</gene>
<name>A0ABV6N536_9PSEU</name>
<feature type="DNA-binding region" description="H-T-H motif" evidence="4">
    <location>
        <begin position="38"/>
        <end position="57"/>
    </location>
</feature>
<dbReference type="Pfam" id="PF00440">
    <property type="entry name" value="TetR_N"/>
    <property type="match status" value="1"/>
</dbReference>
<dbReference type="PANTHER" id="PTHR30055:SF234">
    <property type="entry name" value="HTH-TYPE TRANSCRIPTIONAL REGULATOR BETI"/>
    <property type="match status" value="1"/>
</dbReference>
<dbReference type="RefSeq" id="WP_379794549.1">
    <property type="nucleotide sequence ID" value="NZ_JBHLUD010000014.1"/>
</dbReference>
<reference evidence="6 7" key="1">
    <citation type="submission" date="2024-09" db="EMBL/GenBank/DDBJ databases">
        <authorList>
            <person name="Sun Q."/>
            <person name="Mori K."/>
        </authorList>
    </citation>
    <scope>NUCLEOTIDE SEQUENCE [LARGE SCALE GENOMIC DNA]</scope>
    <source>
        <strain evidence="6 7">TBRC 1432</strain>
    </source>
</reference>
<evidence type="ECO:0000256" key="4">
    <source>
        <dbReference type="PROSITE-ProRule" id="PRU00335"/>
    </source>
</evidence>
<keyword evidence="1" id="KW-0805">Transcription regulation</keyword>
<evidence type="ECO:0000256" key="2">
    <source>
        <dbReference type="ARBA" id="ARBA00023125"/>
    </source>
</evidence>
<dbReference type="SUPFAM" id="SSF48498">
    <property type="entry name" value="Tetracyclin repressor-like, C-terminal domain"/>
    <property type="match status" value="1"/>
</dbReference>
<evidence type="ECO:0000256" key="3">
    <source>
        <dbReference type="ARBA" id="ARBA00023163"/>
    </source>
</evidence>